<protein>
    <recommendedName>
        <fullName evidence="2">Lon N-terminal domain-containing protein</fullName>
    </recommendedName>
</protein>
<evidence type="ECO:0000256" key="1">
    <source>
        <dbReference type="SAM" id="MobiDB-lite"/>
    </source>
</evidence>
<dbReference type="eggNOG" id="KOG4159">
    <property type="taxonomic scope" value="Eukaryota"/>
</dbReference>
<dbReference type="PROSITE" id="PS51787">
    <property type="entry name" value="LON_N"/>
    <property type="match status" value="1"/>
</dbReference>
<evidence type="ECO:0000259" key="2">
    <source>
        <dbReference type="PROSITE" id="PS51787"/>
    </source>
</evidence>
<sequence length="271" mass="31355">MHAENITIVNILRNCFPDQYQARIDELQHERNAWENILPIFFYNDTLYPYSPLVLHLFEPRYKIMIKRIVQASRKFAYLPCMHSYQASVGDVGVIAELSEVEFLPDGRAHVQAKCRDRFRILDTWVEDGTQGLHWCKVEIIHDEPVESHADVQVSQENENEQEDAGDANVEESQDQDGAAVQAQSTQSLEECARECSQMFEAMMENFGNMRSDIDVAHGPKPENPEKLSFWLASILPVPYHQKHNLLTSRSTMERLNELLSIIRMHQDQRA</sequence>
<dbReference type="OMA" id="QKCLERC"/>
<evidence type="ECO:0000313" key="3">
    <source>
        <dbReference type="EMBL" id="EKX52551.1"/>
    </source>
</evidence>
<name>L1JVD8_GUITC</name>
<organism evidence="3">
    <name type="scientific">Guillardia theta (strain CCMP2712)</name>
    <name type="common">Cryptophyte</name>
    <dbReference type="NCBI Taxonomy" id="905079"/>
    <lineage>
        <taxon>Eukaryota</taxon>
        <taxon>Cryptophyceae</taxon>
        <taxon>Pyrenomonadales</taxon>
        <taxon>Geminigeraceae</taxon>
        <taxon>Guillardia</taxon>
    </lineage>
</organism>
<dbReference type="HOGENOM" id="CLU_013989_4_1_1"/>
<dbReference type="GO" id="GO:0061630">
    <property type="term" value="F:ubiquitin protein ligase activity"/>
    <property type="evidence" value="ECO:0007669"/>
    <property type="project" value="TreeGrafter"/>
</dbReference>
<dbReference type="OrthoDB" id="45613at2759"/>
<feature type="domain" description="Lon N-terminal" evidence="2">
    <location>
        <begin position="35"/>
        <end position="267"/>
    </location>
</feature>
<feature type="region of interest" description="Disordered" evidence="1">
    <location>
        <begin position="148"/>
        <end position="186"/>
    </location>
</feature>
<dbReference type="InterPro" id="IPR003111">
    <property type="entry name" value="Lon_prtase_N"/>
</dbReference>
<dbReference type="STRING" id="905079.L1JVD8"/>
<dbReference type="InterPro" id="IPR046336">
    <property type="entry name" value="Lon_prtase_N_sf"/>
</dbReference>
<dbReference type="Gene3D" id="1.20.58.1480">
    <property type="match status" value="1"/>
</dbReference>
<evidence type="ECO:0000313" key="5">
    <source>
        <dbReference type="Proteomes" id="UP000011087"/>
    </source>
</evidence>
<dbReference type="SUPFAM" id="SSF88697">
    <property type="entry name" value="PUA domain-like"/>
    <property type="match status" value="1"/>
</dbReference>
<dbReference type="Pfam" id="PF02190">
    <property type="entry name" value="LON_substr_bdg"/>
    <property type="match status" value="1"/>
</dbReference>
<evidence type="ECO:0000313" key="4">
    <source>
        <dbReference type="EnsemblProtists" id="EKX52551"/>
    </source>
</evidence>
<dbReference type="RefSeq" id="XP_005839531.1">
    <property type="nucleotide sequence ID" value="XM_005839474.1"/>
</dbReference>
<keyword evidence="5" id="KW-1185">Reference proteome</keyword>
<dbReference type="Gene3D" id="2.30.130.40">
    <property type="entry name" value="LON domain-like"/>
    <property type="match status" value="1"/>
</dbReference>
<reference evidence="5" key="2">
    <citation type="submission" date="2012-11" db="EMBL/GenBank/DDBJ databases">
        <authorList>
            <person name="Kuo A."/>
            <person name="Curtis B.A."/>
            <person name="Tanifuji G."/>
            <person name="Burki F."/>
            <person name="Gruber A."/>
            <person name="Irimia M."/>
            <person name="Maruyama S."/>
            <person name="Arias M.C."/>
            <person name="Ball S.G."/>
            <person name="Gile G.H."/>
            <person name="Hirakawa Y."/>
            <person name="Hopkins J.F."/>
            <person name="Rensing S.A."/>
            <person name="Schmutz J."/>
            <person name="Symeonidi A."/>
            <person name="Elias M."/>
            <person name="Eveleigh R.J."/>
            <person name="Herman E.K."/>
            <person name="Klute M.J."/>
            <person name="Nakayama T."/>
            <person name="Obornik M."/>
            <person name="Reyes-Prieto A."/>
            <person name="Armbrust E.V."/>
            <person name="Aves S.J."/>
            <person name="Beiko R.G."/>
            <person name="Coutinho P."/>
            <person name="Dacks J.B."/>
            <person name="Durnford D.G."/>
            <person name="Fast N.M."/>
            <person name="Green B.R."/>
            <person name="Grisdale C."/>
            <person name="Hempe F."/>
            <person name="Henrissat B."/>
            <person name="Hoppner M.P."/>
            <person name="Ishida K.-I."/>
            <person name="Kim E."/>
            <person name="Koreny L."/>
            <person name="Kroth P.G."/>
            <person name="Liu Y."/>
            <person name="Malik S.-B."/>
            <person name="Maier U.G."/>
            <person name="McRose D."/>
            <person name="Mock T."/>
            <person name="Neilson J.A."/>
            <person name="Onodera N.T."/>
            <person name="Poole A.M."/>
            <person name="Pritham E.J."/>
            <person name="Richards T.A."/>
            <person name="Rocap G."/>
            <person name="Roy S.W."/>
            <person name="Sarai C."/>
            <person name="Schaack S."/>
            <person name="Shirato S."/>
            <person name="Slamovits C.H."/>
            <person name="Spencer D.F."/>
            <person name="Suzuki S."/>
            <person name="Worden A.Z."/>
            <person name="Zauner S."/>
            <person name="Barry K."/>
            <person name="Bell C."/>
            <person name="Bharti A.K."/>
            <person name="Crow J.A."/>
            <person name="Grimwood J."/>
            <person name="Kramer R."/>
            <person name="Lindquist E."/>
            <person name="Lucas S."/>
            <person name="Salamov A."/>
            <person name="McFadden G.I."/>
            <person name="Lane C.E."/>
            <person name="Keeling P.J."/>
            <person name="Gray M.W."/>
            <person name="Grigoriev I.V."/>
            <person name="Archibald J.M."/>
        </authorList>
    </citation>
    <scope>NUCLEOTIDE SEQUENCE</scope>
    <source>
        <strain evidence="5">CCMP2712</strain>
    </source>
</reference>
<dbReference type="PaxDb" id="55529-EKX52551"/>
<reference evidence="4" key="3">
    <citation type="submission" date="2015-06" db="UniProtKB">
        <authorList>
            <consortium name="EnsemblProtists"/>
        </authorList>
    </citation>
    <scope>IDENTIFICATION</scope>
</reference>
<accession>L1JVD8</accession>
<dbReference type="Proteomes" id="UP000011087">
    <property type="component" value="Unassembled WGS sequence"/>
</dbReference>
<dbReference type="InterPro" id="IPR015947">
    <property type="entry name" value="PUA-like_sf"/>
</dbReference>
<dbReference type="GeneID" id="17309261"/>
<dbReference type="EnsemblProtists" id="EKX52551">
    <property type="protein sequence ID" value="EKX52551"/>
    <property type="gene ID" value="GUITHDRAFT_101718"/>
</dbReference>
<dbReference type="PANTHER" id="PTHR23327:SF42">
    <property type="entry name" value="LON PEPTIDASE N-TERMINAL DOMAIN AND RING FINGER PROTEIN C14F5.10C"/>
    <property type="match status" value="1"/>
</dbReference>
<proteinExistence type="predicted"/>
<dbReference type="EMBL" id="JH992972">
    <property type="protein sequence ID" value="EKX52551.1"/>
    <property type="molecule type" value="Genomic_DNA"/>
</dbReference>
<reference evidence="3 5" key="1">
    <citation type="journal article" date="2012" name="Nature">
        <title>Algal genomes reveal evolutionary mosaicism and the fate of nucleomorphs.</title>
        <authorList>
            <consortium name="DOE Joint Genome Institute"/>
            <person name="Curtis B.A."/>
            <person name="Tanifuji G."/>
            <person name="Burki F."/>
            <person name="Gruber A."/>
            <person name="Irimia M."/>
            <person name="Maruyama S."/>
            <person name="Arias M.C."/>
            <person name="Ball S.G."/>
            <person name="Gile G.H."/>
            <person name="Hirakawa Y."/>
            <person name="Hopkins J.F."/>
            <person name="Kuo A."/>
            <person name="Rensing S.A."/>
            <person name="Schmutz J."/>
            <person name="Symeonidi A."/>
            <person name="Elias M."/>
            <person name="Eveleigh R.J."/>
            <person name="Herman E.K."/>
            <person name="Klute M.J."/>
            <person name="Nakayama T."/>
            <person name="Obornik M."/>
            <person name="Reyes-Prieto A."/>
            <person name="Armbrust E.V."/>
            <person name="Aves S.J."/>
            <person name="Beiko R.G."/>
            <person name="Coutinho P."/>
            <person name="Dacks J.B."/>
            <person name="Durnford D.G."/>
            <person name="Fast N.M."/>
            <person name="Green B.R."/>
            <person name="Grisdale C.J."/>
            <person name="Hempel F."/>
            <person name="Henrissat B."/>
            <person name="Hoppner M.P."/>
            <person name="Ishida K."/>
            <person name="Kim E."/>
            <person name="Koreny L."/>
            <person name="Kroth P.G."/>
            <person name="Liu Y."/>
            <person name="Malik S.B."/>
            <person name="Maier U.G."/>
            <person name="McRose D."/>
            <person name="Mock T."/>
            <person name="Neilson J.A."/>
            <person name="Onodera N.T."/>
            <person name="Poole A.M."/>
            <person name="Pritham E.J."/>
            <person name="Richards T.A."/>
            <person name="Rocap G."/>
            <person name="Roy S.W."/>
            <person name="Sarai C."/>
            <person name="Schaack S."/>
            <person name="Shirato S."/>
            <person name="Slamovits C.H."/>
            <person name="Spencer D.F."/>
            <person name="Suzuki S."/>
            <person name="Worden A.Z."/>
            <person name="Zauner S."/>
            <person name="Barry K."/>
            <person name="Bell C."/>
            <person name="Bharti A.K."/>
            <person name="Crow J.A."/>
            <person name="Grimwood J."/>
            <person name="Kramer R."/>
            <person name="Lindquist E."/>
            <person name="Lucas S."/>
            <person name="Salamov A."/>
            <person name="McFadden G.I."/>
            <person name="Lane C.E."/>
            <person name="Keeling P.J."/>
            <person name="Gray M.W."/>
            <person name="Grigoriev I.V."/>
            <person name="Archibald J.M."/>
        </authorList>
    </citation>
    <scope>NUCLEOTIDE SEQUENCE</scope>
    <source>
        <strain evidence="3 5">CCMP2712</strain>
    </source>
</reference>
<feature type="compositionally biased region" description="Acidic residues" evidence="1">
    <location>
        <begin position="158"/>
        <end position="175"/>
    </location>
</feature>
<gene>
    <name evidence="3" type="ORF">GUITHDRAFT_101718</name>
</gene>
<dbReference type="PANTHER" id="PTHR23327">
    <property type="entry name" value="RING FINGER PROTEIN 127"/>
    <property type="match status" value="1"/>
</dbReference>
<dbReference type="SMART" id="SM00464">
    <property type="entry name" value="LON"/>
    <property type="match status" value="1"/>
</dbReference>
<dbReference type="AlphaFoldDB" id="L1JVD8"/>
<dbReference type="KEGG" id="gtt:GUITHDRAFT_101718"/>